<keyword evidence="5" id="KW-0539">Nucleus</keyword>
<evidence type="ECO:0000256" key="1">
    <source>
        <dbReference type="ARBA" id="ARBA00004123"/>
    </source>
</evidence>
<keyword evidence="2" id="KW-0805">Transcription regulation</keyword>
<evidence type="ECO:0000256" key="3">
    <source>
        <dbReference type="ARBA" id="ARBA00023125"/>
    </source>
</evidence>
<dbReference type="GO" id="GO:0003677">
    <property type="term" value="F:DNA binding"/>
    <property type="evidence" value="ECO:0007669"/>
    <property type="project" value="UniProtKB-KW"/>
</dbReference>
<proteinExistence type="predicted"/>
<dbReference type="InterPro" id="IPR015300">
    <property type="entry name" value="DNA-bd_pseudobarrel_sf"/>
</dbReference>
<evidence type="ECO:0000256" key="2">
    <source>
        <dbReference type="ARBA" id="ARBA00023015"/>
    </source>
</evidence>
<evidence type="ECO:0000313" key="7">
    <source>
        <dbReference type="Proteomes" id="UP000242715"/>
    </source>
</evidence>
<dbReference type="SUPFAM" id="SSF101936">
    <property type="entry name" value="DNA-binding pseudobarrel domain"/>
    <property type="match status" value="1"/>
</dbReference>
<keyword evidence="4" id="KW-0804">Transcription</keyword>
<evidence type="ECO:0000256" key="5">
    <source>
        <dbReference type="ARBA" id="ARBA00023242"/>
    </source>
</evidence>
<keyword evidence="7" id="KW-1185">Reference proteome</keyword>
<gene>
    <name evidence="6" type="ORF">TSUD_85670</name>
</gene>
<evidence type="ECO:0000313" key="6">
    <source>
        <dbReference type="EMBL" id="GAU45081.1"/>
    </source>
</evidence>
<evidence type="ECO:0000256" key="4">
    <source>
        <dbReference type="ARBA" id="ARBA00023163"/>
    </source>
</evidence>
<sequence>MVDHLSVVRIANQNYAEVETEFVRRHIGQLQEYWKIKKYDTGYHKLRFNNDYENPLILIQGWNKFRDFHELPTNVEIELAYYGDNVFEIFSINDLDNGRHISSFHSRSLHPGRTRVFNIPLTPTTVDLPYLKLNMELATFLQKWKIQDLILCGDNGNKYNIAVLNNTNIENMELGYNWRDISKALTFKVGDTIRFKFEISNQRVSSRCHVFKLA</sequence>
<accession>A0A2Z6NM62</accession>
<dbReference type="AlphaFoldDB" id="A0A2Z6NM62"/>
<organism evidence="6 7">
    <name type="scientific">Trifolium subterraneum</name>
    <name type="common">Subterranean clover</name>
    <dbReference type="NCBI Taxonomy" id="3900"/>
    <lineage>
        <taxon>Eukaryota</taxon>
        <taxon>Viridiplantae</taxon>
        <taxon>Streptophyta</taxon>
        <taxon>Embryophyta</taxon>
        <taxon>Tracheophyta</taxon>
        <taxon>Spermatophyta</taxon>
        <taxon>Magnoliopsida</taxon>
        <taxon>eudicotyledons</taxon>
        <taxon>Gunneridae</taxon>
        <taxon>Pentapetalae</taxon>
        <taxon>rosids</taxon>
        <taxon>fabids</taxon>
        <taxon>Fabales</taxon>
        <taxon>Fabaceae</taxon>
        <taxon>Papilionoideae</taxon>
        <taxon>50 kb inversion clade</taxon>
        <taxon>NPAAA clade</taxon>
        <taxon>Hologalegina</taxon>
        <taxon>IRL clade</taxon>
        <taxon>Trifolieae</taxon>
        <taxon>Trifolium</taxon>
    </lineage>
</organism>
<dbReference type="Proteomes" id="UP000242715">
    <property type="component" value="Unassembled WGS sequence"/>
</dbReference>
<name>A0A2Z6NM62_TRISU</name>
<dbReference type="GO" id="GO:0005634">
    <property type="term" value="C:nucleus"/>
    <property type="evidence" value="ECO:0007669"/>
    <property type="project" value="UniProtKB-SubCell"/>
</dbReference>
<comment type="subcellular location">
    <subcellularLocation>
        <location evidence="1">Nucleus</location>
    </subcellularLocation>
</comment>
<reference evidence="7" key="1">
    <citation type="journal article" date="2017" name="Front. Plant Sci.">
        <title>Climate Clever Clovers: New Paradigm to Reduce the Environmental Footprint of Ruminants by Breeding Low Methanogenic Forages Utilizing Haplotype Variation.</title>
        <authorList>
            <person name="Kaur P."/>
            <person name="Appels R."/>
            <person name="Bayer P.E."/>
            <person name="Keeble-Gagnere G."/>
            <person name="Wang J."/>
            <person name="Hirakawa H."/>
            <person name="Shirasawa K."/>
            <person name="Vercoe P."/>
            <person name="Stefanova K."/>
            <person name="Durmic Z."/>
            <person name="Nichols P."/>
            <person name="Revell C."/>
            <person name="Isobe S.N."/>
            <person name="Edwards D."/>
            <person name="Erskine W."/>
        </authorList>
    </citation>
    <scope>NUCLEOTIDE SEQUENCE [LARGE SCALE GENOMIC DNA]</scope>
    <source>
        <strain evidence="7">cv. Daliak</strain>
    </source>
</reference>
<keyword evidence="3" id="KW-0238">DNA-binding</keyword>
<dbReference type="EMBL" id="DF974098">
    <property type="protein sequence ID" value="GAU45081.1"/>
    <property type="molecule type" value="Genomic_DNA"/>
</dbReference>
<protein>
    <recommendedName>
        <fullName evidence="8">TF-B3 domain-containing protein</fullName>
    </recommendedName>
</protein>
<dbReference type="OrthoDB" id="1430808at2759"/>
<evidence type="ECO:0008006" key="8">
    <source>
        <dbReference type="Google" id="ProtNLM"/>
    </source>
</evidence>